<dbReference type="PANTHER" id="PTHR47955">
    <property type="entry name" value="CYTOCHROME P450 FAMILY 71 PROTEIN"/>
    <property type="match status" value="1"/>
</dbReference>
<keyword evidence="3" id="KW-0408">Iron</keyword>
<evidence type="ECO:0000313" key="6">
    <source>
        <dbReference type="EMBL" id="KAK8961440.1"/>
    </source>
</evidence>
<reference evidence="6 7" key="1">
    <citation type="journal article" date="2022" name="Nat. Plants">
        <title>Genomes of leafy and leafless Platanthera orchids illuminate the evolution of mycoheterotrophy.</title>
        <authorList>
            <person name="Li M.H."/>
            <person name="Liu K.W."/>
            <person name="Li Z."/>
            <person name="Lu H.C."/>
            <person name="Ye Q.L."/>
            <person name="Zhang D."/>
            <person name="Wang J.Y."/>
            <person name="Li Y.F."/>
            <person name="Zhong Z.M."/>
            <person name="Liu X."/>
            <person name="Yu X."/>
            <person name="Liu D.K."/>
            <person name="Tu X.D."/>
            <person name="Liu B."/>
            <person name="Hao Y."/>
            <person name="Liao X.Y."/>
            <person name="Jiang Y.T."/>
            <person name="Sun W.H."/>
            <person name="Chen J."/>
            <person name="Chen Y.Q."/>
            <person name="Ai Y."/>
            <person name="Zhai J.W."/>
            <person name="Wu S.S."/>
            <person name="Zhou Z."/>
            <person name="Hsiao Y.Y."/>
            <person name="Wu W.L."/>
            <person name="Chen Y.Y."/>
            <person name="Lin Y.F."/>
            <person name="Hsu J.L."/>
            <person name="Li C.Y."/>
            <person name="Wang Z.W."/>
            <person name="Zhao X."/>
            <person name="Zhong W.Y."/>
            <person name="Ma X.K."/>
            <person name="Ma L."/>
            <person name="Huang J."/>
            <person name="Chen G.Z."/>
            <person name="Huang M.Z."/>
            <person name="Huang L."/>
            <person name="Peng D.H."/>
            <person name="Luo Y.B."/>
            <person name="Zou S.Q."/>
            <person name="Chen S.P."/>
            <person name="Lan S."/>
            <person name="Tsai W.C."/>
            <person name="Van de Peer Y."/>
            <person name="Liu Z.J."/>
        </authorList>
    </citation>
    <scope>NUCLEOTIDE SEQUENCE [LARGE SCALE GENOMIC DNA]</scope>
    <source>
        <strain evidence="6">Lor288</strain>
    </source>
</reference>
<feature type="signal peptide" evidence="5">
    <location>
        <begin position="1"/>
        <end position="19"/>
    </location>
</feature>
<evidence type="ECO:0000256" key="1">
    <source>
        <dbReference type="ARBA" id="ARBA00010617"/>
    </source>
</evidence>
<gene>
    <name evidence="6" type="ORF">KSP40_PGU022423</name>
</gene>
<dbReference type="Gene3D" id="1.10.630.10">
    <property type="entry name" value="Cytochrome P450"/>
    <property type="match status" value="1"/>
</dbReference>
<dbReference type="InterPro" id="IPR036396">
    <property type="entry name" value="Cyt_P450_sf"/>
</dbReference>
<evidence type="ECO:0000256" key="3">
    <source>
        <dbReference type="ARBA" id="ARBA00023004"/>
    </source>
</evidence>
<proteinExistence type="inferred from homology"/>
<sequence length="117" mass="13123">MELLLITVLFLLSTFHIPSQPPASSPPNYAQEASSWAEKSPHHRKHTPTPPRQPAHYTFRYLSSVYGPIMRLRLGEIHTFIISSSQAAKEIMKTHDLAFASRPSAPPQKSYATVVKT</sequence>
<feature type="chain" id="PRO_5045201367" evidence="5">
    <location>
        <begin position="20"/>
        <end position="117"/>
    </location>
</feature>
<evidence type="ECO:0000313" key="7">
    <source>
        <dbReference type="Proteomes" id="UP001412067"/>
    </source>
</evidence>
<evidence type="ECO:0000256" key="2">
    <source>
        <dbReference type="ARBA" id="ARBA00022723"/>
    </source>
</evidence>
<dbReference type="EMBL" id="JBBWWR010000009">
    <property type="protein sequence ID" value="KAK8961440.1"/>
    <property type="molecule type" value="Genomic_DNA"/>
</dbReference>
<comment type="similarity">
    <text evidence="1">Belongs to the cytochrome P450 family.</text>
</comment>
<dbReference type="Pfam" id="PF00067">
    <property type="entry name" value="p450"/>
    <property type="match status" value="1"/>
</dbReference>
<keyword evidence="2" id="KW-0479">Metal-binding</keyword>
<organism evidence="6 7">
    <name type="scientific">Platanthera guangdongensis</name>
    <dbReference type="NCBI Taxonomy" id="2320717"/>
    <lineage>
        <taxon>Eukaryota</taxon>
        <taxon>Viridiplantae</taxon>
        <taxon>Streptophyta</taxon>
        <taxon>Embryophyta</taxon>
        <taxon>Tracheophyta</taxon>
        <taxon>Spermatophyta</taxon>
        <taxon>Magnoliopsida</taxon>
        <taxon>Liliopsida</taxon>
        <taxon>Asparagales</taxon>
        <taxon>Orchidaceae</taxon>
        <taxon>Orchidoideae</taxon>
        <taxon>Orchideae</taxon>
        <taxon>Orchidinae</taxon>
        <taxon>Platanthera</taxon>
    </lineage>
</organism>
<evidence type="ECO:0000256" key="5">
    <source>
        <dbReference type="SAM" id="SignalP"/>
    </source>
</evidence>
<dbReference type="InterPro" id="IPR001128">
    <property type="entry name" value="Cyt_P450"/>
</dbReference>
<evidence type="ECO:0000256" key="4">
    <source>
        <dbReference type="SAM" id="MobiDB-lite"/>
    </source>
</evidence>
<comment type="caution">
    <text evidence="6">The sequence shown here is derived from an EMBL/GenBank/DDBJ whole genome shotgun (WGS) entry which is preliminary data.</text>
</comment>
<accession>A0ABR2MBP9</accession>
<dbReference type="SUPFAM" id="SSF48264">
    <property type="entry name" value="Cytochrome P450"/>
    <property type="match status" value="1"/>
</dbReference>
<protein>
    <submittedName>
        <fullName evidence="6">Uncharacterized protein</fullName>
    </submittedName>
</protein>
<keyword evidence="5" id="KW-0732">Signal</keyword>
<keyword evidence="7" id="KW-1185">Reference proteome</keyword>
<feature type="region of interest" description="Disordered" evidence="4">
    <location>
        <begin position="18"/>
        <end position="55"/>
    </location>
</feature>
<dbReference type="Proteomes" id="UP001412067">
    <property type="component" value="Unassembled WGS sequence"/>
</dbReference>
<name>A0ABR2MBP9_9ASPA</name>